<keyword evidence="4 12" id="KW-0813">Transport</keyword>
<evidence type="ECO:0000256" key="7">
    <source>
        <dbReference type="ARBA" id="ARBA00022781"/>
    </source>
</evidence>
<comment type="subcellular location">
    <subcellularLocation>
        <location evidence="1 12">Mitochondrion membrane</location>
        <topology evidence="1 12">Single-pass membrane protein</topology>
    </subcellularLocation>
</comment>
<keyword evidence="11 13" id="KW-0472">Membrane</keyword>
<name>A0A346RKG6_9CUCU</name>
<protein>
    <recommendedName>
        <fullName evidence="12">ATP synthase complex subunit 8</fullName>
    </recommendedName>
</protein>
<gene>
    <name evidence="14" type="primary">atp8</name>
</gene>
<evidence type="ECO:0000256" key="4">
    <source>
        <dbReference type="ARBA" id="ARBA00022448"/>
    </source>
</evidence>
<organism evidence="14">
    <name type="scientific">Tenebrionoidea sp. 9 KM-2017</name>
    <dbReference type="NCBI Taxonomy" id="2219487"/>
    <lineage>
        <taxon>Eukaryota</taxon>
        <taxon>Metazoa</taxon>
        <taxon>Ecdysozoa</taxon>
        <taxon>Arthropoda</taxon>
        <taxon>Hexapoda</taxon>
        <taxon>Insecta</taxon>
        <taxon>Pterygota</taxon>
        <taxon>Neoptera</taxon>
        <taxon>Endopterygota</taxon>
        <taxon>Coleoptera</taxon>
        <taxon>Polyphaga</taxon>
        <taxon>Cucujiformia</taxon>
    </lineage>
</organism>
<keyword evidence="5 12" id="KW-0138">CF(0)</keyword>
<keyword evidence="6 12" id="KW-0812">Transmembrane</keyword>
<comment type="similarity">
    <text evidence="2 12">Belongs to the ATPase protein 8 family.</text>
</comment>
<evidence type="ECO:0000313" key="14">
    <source>
        <dbReference type="EMBL" id="AXS66563.1"/>
    </source>
</evidence>
<keyword evidence="10 12" id="KW-0496">Mitochondrion</keyword>
<dbReference type="Pfam" id="PF00895">
    <property type="entry name" value="ATP-synt_8"/>
    <property type="match status" value="1"/>
</dbReference>
<keyword evidence="9 12" id="KW-0406">Ion transport</keyword>
<evidence type="ECO:0000256" key="8">
    <source>
        <dbReference type="ARBA" id="ARBA00022989"/>
    </source>
</evidence>
<evidence type="ECO:0000256" key="9">
    <source>
        <dbReference type="ARBA" id="ARBA00023065"/>
    </source>
</evidence>
<reference evidence="14" key="1">
    <citation type="journal article" date="2018" name="J. ISSAAS">
        <title>The contribution of mitochondrial metagenomics to large-scale data mining and phylogenetic analysis of Coleoptera.</title>
        <authorList>
            <person name="Miller K."/>
            <person name="Linard B."/>
            <person name="Motyka M."/>
            <person name="Bocek M."/>
            <person name="Vogler A.P."/>
        </authorList>
    </citation>
    <scope>NUCLEOTIDE SEQUENCE</scope>
</reference>
<comment type="subunit">
    <text evidence="3">F-type ATPases have 2 components, CF(1) - the catalytic core - and CF(0) - the membrane proton channel.</text>
</comment>
<sequence length="52" mass="6373">MPQMAPLNWLTLMMYFIMIFIVFNTINYFSFSYSPQKKSSLKEKTKKIAWKW</sequence>
<feature type="transmembrane region" description="Helical" evidence="13">
    <location>
        <begin position="12"/>
        <end position="31"/>
    </location>
</feature>
<dbReference type="InterPro" id="IPR001421">
    <property type="entry name" value="ATP8_metazoa"/>
</dbReference>
<evidence type="ECO:0000256" key="12">
    <source>
        <dbReference type="RuleBase" id="RU003661"/>
    </source>
</evidence>
<evidence type="ECO:0000256" key="11">
    <source>
        <dbReference type="ARBA" id="ARBA00023136"/>
    </source>
</evidence>
<dbReference type="GO" id="GO:0015078">
    <property type="term" value="F:proton transmembrane transporter activity"/>
    <property type="evidence" value="ECO:0007669"/>
    <property type="project" value="InterPro"/>
</dbReference>
<evidence type="ECO:0000256" key="1">
    <source>
        <dbReference type="ARBA" id="ARBA00004304"/>
    </source>
</evidence>
<dbReference type="GO" id="GO:0045259">
    <property type="term" value="C:proton-transporting ATP synthase complex"/>
    <property type="evidence" value="ECO:0007669"/>
    <property type="project" value="UniProtKB-KW"/>
</dbReference>
<proteinExistence type="inferred from homology"/>
<accession>A0A346RKG6</accession>
<dbReference type="GO" id="GO:0015986">
    <property type="term" value="P:proton motive force-driven ATP synthesis"/>
    <property type="evidence" value="ECO:0007669"/>
    <property type="project" value="InterPro"/>
</dbReference>
<evidence type="ECO:0000256" key="2">
    <source>
        <dbReference type="ARBA" id="ARBA00008892"/>
    </source>
</evidence>
<evidence type="ECO:0000256" key="10">
    <source>
        <dbReference type="ARBA" id="ARBA00023128"/>
    </source>
</evidence>
<keyword evidence="7 12" id="KW-0375">Hydrogen ion transport</keyword>
<dbReference type="AlphaFoldDB" id="A0A346RKG6"/>
<keyword evidence="8 13" id="KW-1133">Transmembrane helix</keyword>
<evidence type="ECO:0000256" key="6">
    <source>
        <dbReference type="ARBA" id="ARBA00022692"/>
    </source>
</evidence>
<evidence type="ECO:0000256" key="5">
    <source>
        <dbReference type="ARBA" id="ARBA00022547"/>
    </source>
</evidence>
<dbReference type="EMBL" id="MG193531">
    <property type="protein sequence ID" value="AXS66563.1"/>
    <property type="molecule type" value="Genomic_DNA"/>
</dbReference>
<dbReference type="GO" id="GO:0031966">
    <property type="term" value="C:mitochondrial membrane"/>
    <property type="evidence" value="ECO:0007669"/>
    <property type="project" value="UniProtKB-SubCell"/>
</dbReference>
<evidence type="ECO:0000256" key="3">
    <source>
        <dbReference type="ARBA" id="ARBA00011291"/>
    </source>
</evidence>
<evidence type="ECO:0000256" key="13">
    <source>
        <dbReference type="SAM" id="Phobius"/>
    </source>
</evidence>
<geneLocation type="mitochondrion" evidence="14"/>